<evidence type="ECO:0000313" key="2">
    <source>
        <dbReference type="EMBL" id="SJL01724.1"/>
    </source>
</evidence>
<keyword evidence="3" id="KW-1185">Reference proteome</keyword>
<proteinExistence type="predicted"/>
<sequence length="495" mass="55908">MRPVSQPPTSIPERHSHRPSHTRHDDKKVSRYHTQQGVLRDNMTRAMLRLGRRPNEGPYLVATDVPPQLFDEWSTYDSWVWFLCSLGVADGGLPRRAYHMFYDHDSQSVFSFHDPSPHHAADIEQFTGAFEQGYTNLYHSKSNMEFQIRDYLHMAGSSASSLRDGSLKEPDATIQIMHDLQELVPCLVFECAYMNEDEATLVSETLRWAECGQFSVGLKIQNIVGWPTSPRLTFYTADRCGTVVTRYTIPHDAVDPRDVTRRRPAASLESMERVFKPNMPLGSPGDYFQAKLDKVTQAEGRVGRLEKCYKMLGLSPKLSKHVSILEQLRAQQEEEECQEYYFEESGDEGDAGESDYGEVGLGTGASGEDGGMFPPSDWHEADAAIPDRSDKFVPPLRPQRDRKPLYVPHIVNTKKRPPLLEPEEVRDGVLVDGCSIPISLSALYGDNPLPLPLSSDDQLLLDVFTIRKHISYAVSRLVTYTEKLRESVEAMEGTV</sequence>
<feature type="compositionally biased region" description="Acidic residues" evidence="1">
    <location>
        <begin position="342"/>
        <end position="356"/>
    </location>
</feature>
<name>A0A284QZ12_ARMOS</name>
<dbReference type="EMBL" id="FUEG01000003">
    <property type="protein sequence ID" value="SJL01724.1"/>
    <property type="molecule type" value="Genomic_DNA"/>
</dbReference>
<evidence type="ECO:0000313" key="3">
    <source>
        <dbReference type="Proteomes" id="UP000219338"/>
    </source>
</evidence>
<feature type="compositionally biased region" description="Gly residues" evidence="1">
    <location>
        <begin position="359"/>
        <end position="370"/>
    </location>
</feature>
<evidence type="ECO:0000256" key="1">
    <source>
        <dbReference type="SAM" id="MobiDB-lite"/>
    </source>
</evidence>
<dbReference type="Proteomes" id="UP000219338">
    <property type="component" value="Unassembled WGS sequence"/>
</dbReference>
<reference evidence="3" key="1">
    <citation type="journal article" date="2017" name="Nat. Ecol. Evol.">
        <title>Genome expansion and lineage-specific genetic innovations in the forest pathogenic fungi Armillaria.</title>
        <authorList>
            <person name="Sipos G."/>
            <person name="Prasanna A.N."/>
            <person name="Walter M.C."/>
            <person name="O'Connor E."/>
            <person name="Balint B."/>
            <person name="Krizsan K."/>
            <person name="Kiss B."/>
            <person name="Hess J."/>
            <person name="Varga T."/>
            <person name="Slot J."/>
            <person name="Riley R."/>
            <person name="Boka B."/>
            <person name="Rigling D."/>
            <person name="Barry K."/>
            <person name="Lee J."/>
            <person name="Mihaltcheva S."/>
            <person name="LaButti K."/>
            <person name="Lipzen A."/>
            <person name="Waldron R."/>
            <person name="Moloney N.M."/>
            <person name="Sperisen C."/>
            <person name="Kredics L."/>
            <person name="Vagvoelgyi C."/>
            <person name="Patrignani A."/>
            <person name="Fitzpatrick D."/>
            <person name="Nagy I."/>
            <person name="Doyle S."/>
            <person name="Anderson J.B."/>
            <person name="Grigoriev I.V."/>
            <person name="Gueldener U."/>
            <person name="Muensterkoetter M."/>
            <person name="Nagy L.G."/>
        </authorList>
    </citation>
    <scope>NUCLEOTIDE SEQUENCE [LARGE SCALE GENOMIC DNA]</scope>
    <source>
        <strain evidence="3">C18/9</strain>
    </source>
</reference>
<feature type="region of interest" description="Disordered" evidence="1">
    <location>
        <begin position="1"/>
        <end position="34"/>
    </location>
</feature>
<protein>
    <submittedName>
        <fullName evidence="2">Uncharacterized protein</fullName>
    </submittedName>
</protein>
<organism evidence="2 3">
    <name type="scientific">Armillaria ostoyae</name>
    <name type="common">Armillaria root rot fungus</name>
    <dbReference type="NCBI Taxonomy" id="47428"/>
    <lineage>
        <taxon>Eukaryota</taxon>
        <taxon>Fungi</taxon>
        <taxon>Dikarya</taxon>
        <taxon>Basidiomycota</taxon>
        <taxon>Agaricomycotina</taxon>
        <taxon>Agaricomycetes</taxon>
        <taxon>Agaricomycetidae</taxon>
        <taxon>Agaricales</taxon>
        <taxon>Marasmiineae</taxon>
        <taxon>Physalacriaceae</taxon>
        <taxon>Armillaria</taxon>
    </lineage>
</organism>
<dbReference type="AlphaFoldDB" id="A0A284QZ12"/>
<dbReference type="OrthoDB" id="2920682at2759"/>
<accession>A0A284QZ12</accession>
<gene>
    <name evidence="2" type="ORF">ARMOST_05047</name>
</gene>
<feature type="region of interest" description="Disordered" evidence="1">
    <location>
        <begin position="342"/>
        <end position="380"/>
    </location>
</feature>
<feature type="compositionally biased region" description="Pro residues" evidence="1">
    <location>
        <begin position="1"/>
        <end position="10"/>
    </location>
</feature>
<dbReference type="OMA" id="CLVFECA"/>